<evidence type="ECO:0000313" key="2">
    <source>
        <dbReference type="Proteomes" id="UP000578077"/>
    </source>
</evidence>
<accession>A0A841EAL3</accession>
<name>A0A841EAL3_9ACTN</name>
<comment type="caution">
    <text evidence="1">The sequence shown here is derived from an EMBL/GenBank/DDBJ whole genome shotgun (WGS) entry which is preliminary data.</text>
</comment>
<evidence type="ECO:0000313" key="1">
    <source>
        <dbReference type="EMBL" id="MBB6000042.1"/>
    </source>
</evidence>
<dbReference type="EMBL" id="JACHLY010000001">
    <property type="protein sequence ID" value="MBB6000042.1"/>
    <property type="molecule type" value="Genomic_DNA"/>
</dbReference>
<sequence length="47" mass="5004">MKPTESYPRMQARADGTGTISQAGRLLLSETVRATGLDTALRAALAR</sequence>
<dbReference type="Proteomes" id="UP000578077">
    <property type="component" value="Unassembled WGS sequence"/>
</dbReference>
<evidence type="ECO:0008006" key="3">
    <source>
        <dbReference type="Google" id="ProtNLM"/>
    </source>
</evidence>
<keyword evidence="2" id="KW-1185">Reference proteome</keyword>
<proteinExistence type="predicted"/>
<protein>
    <recommendedName>
        <fullName evidence="3">IS1380 family transposase</fullName>
    </recommendedName>
</protein>
<dbReference type="AlphaFoldDB" id="A0A841EAL3"/>
<reference evidence="1 2" key="1">
    <citation type="submission" date="2020-08" db="EMBL/GenBank/DDBJ databases">
        <title>Sequencing the genomes of 1000 actinobacteria strains.</title>
        <authorList>
            <person name="Klenk H.-P."/>
        </authorList>
    </citation>
    <scope>NUCLEOTIDE SEQUENCE [LARGE SCALE GENOMIC DNA]</scope>
    <source>
        <strain evidence="1 2">DSM 44593</strain>
    </source>
</reference>
<gene>
    <name evidence="1" type="ORF">HNR25_003793</name>
</gene>
<organism evidence="1 2">
    <name type="scientific">Streptomonospora salina</name>
    <dbReference type="NCBI Taxonomy" id="104205"/>
    <lineage>
        <taxon>Bacteria</taxon>
        <taxon>Bacillati</taxon>
        <taxon>Actinomycetota</taxon>
        <taxon>Actinomycetes</taxon>
        <taxon>Streptosporangiales</taxon>
        <taxon>Nocardiopsidaceae</taxon>
        <taxon>Streptomonospora</taxon>
    </lineage>
</organism>